<sequence>MNVLASATALDGSLETCWTVELGNPAVSTQVTLTATLDEAVRLCELKNVRCTCGGGFSPVRIAVDALTSDWVEICAVFPADSNMAQTLPLTIPDALASQEASAVRLRLGGSTDAFGRVIIYELGLLA</sequence>
<dbReference type="InterPro" id="IPR008979">
    <property type="entry name" value="Galactose-bd-like_sf"/>
</dbReference>
<dbReference type="EMBL" id="CP119878">
    <property type="protein sequence ID" value="WFD34627.1"/>
    <property type="molecule type" value="Genomic_DNA"/>
</dbReference>
<accession>A0AAF0EXP7</accession>
<dbReference type="SUPFAM" id="SSF49785">
    <property type="entry name" value="Galactose-binding domain-like"/>
    <property type="match status" value="1"/>
</dbReference>
<reference evidence="1" key="1">
    <citation type="submission" date="2023-03" db="EMBL/GenBank/DDBJ databases">
        <title>Mating type loci evolution in Malassezia.</title>
        <authorList>
            <person name="Coelho M.A."/>
        </authorList>
    </citation>
    <scope>NUCLEOTIDE SEQUENCE</scope>
    <source>
        <strain evidence="1">CBS 11721</strain>
    </source>
</reference>
<name>A0AAF0EXP7_9BASI</name>
<evidence type="ECO:0008006" key="3">
    <source>
        <dbReference type="Google" id="ProtNLM"/>
    </source>
</evidence>
<organism evidence="1 2">
    <name type="scientific">Malassezia cuniculi</name>
    <dbReference type="NCBI Taxonomy" id="948313"/>
    <lineage>
        <taxon>Eukaryota</taxon>
        <taxon>Fungi</taxon>
        <taxon>Dikarya</taxon>
        <taxon>Basidiomycota</taxon>
        <taxon>Ustilaginomycotina</taxon>
        <taxon>Malasseziomycetes</taxon>
        <taxon>Malasseziales</taxon>
        <taxon>Malasseziaceae</taxon>
        <taxon>Malassezia</taxon>
    </lineage>
</organism>
<gene>
    <name evidence="1" type="ORF">MCUN1_001468</name>
</gene>
<evidence type="ECO:0000313" key="1">
    <source>
        <dbReference type="EMBL" id="WFD34627.1"/>
    </source>
</evidence>
<keyword evidence="2" id="KW-1185">Reference proteome</keyword>
<evidence type="ECO:0000313" key="2">
    <source>
        <dbReference type="Proteomes" id="UP001219933"/>
    </source>
</evidence>
<dbReference type="AlphaFoldDB" id="A0AAF0EXP7"/>
<protein>
    <recommendedName>
        <fullName evidence="3">Galactose-binding domain-like protein</fullName>
    </recommendedName>
</protein>
<proteinExistence type="predicted"/>
<dbReference type="Proteomes" id="UP001219933">
    <property type="component" value="Chromosome 2"/>
</dbReference>